<accession>A0A161USZ3</accession>
<dbReference type="eggNOG" id="COG1621">
    <property type="taxonomic scope" value="Bacteria"/>
</dbReference>
<comment type="caution">
    <text evidence="1">The sequence shown here is derived from an EMBL/GenBank/DDBJ whole genome shotgun (WGS) entry which is preliminary data.</text>
</comment>
<keyword evidence="1" id="KW-0378">Hydrolase</keyword>
<dbReference type="GO" id="GO:0016787">
    <property type="term" value="F:hydrolase activity"/>
    <property type="evidence" value="ECO:0007669"/>
    <property type="project" value="UniProtKB-KW"/>
</dbReference>
<dbReference type="RefSeq" id="WP_063179419.1">
    <property type="nucleotide sequence ID" value="NZ_LQRA01000046.1"/>
</dbReference>
<dbReference type="Proteomes" id="UP000076563">
    <property type="component" value="Unassembled WGS sequence"/>
</dbReference>
<proteinExistence type="predicted"/>
<sequence>MKWEMLPAPRDGGFRMEGYWVWCGSVVQGEDGKYHMFASRWPKSLPMHPGWLLQSEVVRAVSDTPEGPYAFQEVVLPARGAQYWDGRSTHNPHIVKHKDRYLLFYMGSTHPLSDPDPETFEGLNDPRTIVARANKRIGLATAPSVFGPWTRRDAPILDVRPGKFDSFLTSNPAPSVGEDGSVLLIYKARRYKGNVHGKMTIGAAAADHYEGPYRVLQETPVFPPERFHLEDPFIWRTEEGYELIAKDMDGTVCGEKYGGIRAYSRDGLNWEVSEEPQAYSRTVVWDDGTVTTLGNLERPFLLFDANGKPSHLFAAVSDGVKGFSDCSNTWNQVFPLKTTSSGI</sequence>
<dbReference type="AlphaFoldDB" id="A0A161USZ3"/>
<name>A0A161USZ3_9BACL</name>
<protein>
    <submittedName>
        <fullName evidence="1">Glycosyl hydrolase family 43</fullName>
    </submittedName>
</protein>
<reference evidence="2" key="1">
    <citation type="submission" date="2016-01" db="EMBL/GenBank/DDBJ databases">
        <title>Draft genome of Chromobacterium sp. F49.</title>
        <authorList>
            <person name="Hong K.W."/>
        </authorList>
    </citation>
    <scope>NUCLEOTIDE SEQUENCE [LARGE SCALE GENOMIC DNA]</scope>
    <source>
        <strain evidence="2">M63</strain>
    </source>
</reference>
<evidence type="ECO:0000313" key="1">
    <source>
        <dbReference type="EMBL" id="KZE80831.1"/>
    </source>
</evidence>
<organism evidence="1 2">
    <name type="scientific">Paenibacillus elgii</name>
    <dbReference type="NCBI Taxonomy" id="189691"/>
    <lineage>
        <taxon>Bacteria</taxon>
        <taxon>Bacillati</taxon>
        <taxon>Bacillota</taxon>
        <taxon>Bacilli</taxon>
        <taxon>Bacillales</taxon>
        <taxon>Paenibacillaceae</taxon>
        <taxon>Paenibacillus</taxon>
    </lineage>
</organism>
<dbReference type="OrthoDB" id="9794572at2"/>
<evidence type="ECO:0000313" key="2">
    <source>
        <dbReference type="Proteomes" id="UP000076563"/>
    </source>
</evidence>
<dbReference type="CDD" id="cd08994">
    <property type="entry name" value="GH43_62_32_68_117_130-like"/>
    <property type="match status" value="1"/>
</dbReference>
<dbReference type="Gene3D" id="2.115.10.20">
    <property type="entry name" value="Glycosyl hydrolase domain, family 43"/>
    <property type="match status" value="1"/>
</dbReference>
<keyword evidence="2" id="KW-1185">Reference proteome</keyword>
<dbReference type="InterPro" id="IPR023296">
    <property type="entry name" value="Glyco_hydro_beta-prop_sf"/>
</dbReference>
<dbReference type="SUPFAM" id="SSF75005">
    <property type="entry name" value="Arabinanase/levansucrase/invertase"/>
    <property type="match status" value="1"/>
</dbReference>
<dbReference type="EMBL" id="LQRA01000046">
    <property type="protein sequence ID" value="KZE80831.1"/>
    <property type="molecule type" value="Genomic_DNA"/>
</dbReference>
<dbReference type="STRING" id="1007103.GCA_000213315_05644"/>
<gene>
    <name evidence="1" type="ORF">AV654_10785</name>
</gene>